<keyword evidence="7 17" id="KW-1133">Transmembrane helix</keyword>
<accession>A0A7I8DR03</accession>
<dbReference type="Pfam" id="PF01098">
    <property type="entry name" value="FTSW_RODA_SPOVE"/>
    <property type="match status" value="1"/>
</dbReference>
<dbReference type="GO" id="GO:0005886">
    <property type="term" value="C:plasma membrane"/>
    <property type="evidence" value="ECO:0007669"/>
    <property type="project" value="TreeGrafter"/>
</dbReference>
<feature type="transmembrane region" description="Helical" evidence="17">
    <location>
        <begin position="310"/>
        <end position="331"/>
    </location>
</feature>
<evidence type="ECO:0000256" key="9">
    <source>
        <dbReference type="ARBA" id="ARBA00032370"/>
    </source>
</evidence>
<feature type="transmembrane region" description="Helical" evidence="17">
    <location>
        <begin position="343"/>
        <end position="366"/>
    </location>
</feature>
<dbReference type="GO" id="GO:0008955">
    <property type="term" value="F:peptidoglycan glycosyltransferase activity"/>
    <property type="evidence" value="ECO:0007669"/>
    <property type="project" value="UniProtKB-EC"/>
</dbReference>
<feature type="transmembrane region" description="Helical" evidence="17">
    <location>
        <begin position="131"/>
        <end position="150"/>
    </location>
</feature>
<keyword evidence="2" id="KW-0328">Glycosyltransferase</keyword>
<keyword evidence="6" id="KW-0573">Peptidoglycan synthesis</keyword>
<dbReference type="KEGG" id="acht:bsdcttw_27850"/>
<comment type="catalytic activity">
    <reaction evidence="15">
        <text>[GlcNAc-(1-&gt;4)-Mur2Ac(oyl-L-Ala-gamma-D-Glu-L-Lys-D-Ala-D-Ala)](n)-di-trans,octa-cis-undecaprenyl diphosphate + beta-D-GlcNAc-(1-&gt;4)-Mur2Ac(oyl-L-Ala-gamma-D-Glu-L-Lys-D-Ala-D-Ala)-di-trans,octa-cis-undecaprenyl diphosphate = [GlcNAc-(1-&gt;4)-Mur2Ac(oyl-L-Ala-gamma-D-Glu-L-Lys-D-Ala-D-Ala)](n+1)-di-trans,octa-cis-undecaprenyl diphosphate + di-trans,octa-cis-undecaprenyl diphosphate + H(+)</text>
        <dbReference type="Rhea" id="RHEA:23708"/>
        <dbReference type="Rhea" id="RHEA-COMP:9602"/>
        <dbReference type="Rhea" id="RHEA-COMP:9603"/>
        <dbReference type="ChEBI" id="CHEBI:15378"/>
        <dbReference type="ChEBI" id="CHEBI:58405"/>
        <dbReference type="ChEBI" id="CHEBI:60033"/>
        <dbReference type="ChEBI" id="CHEBI:78435"/>
        <dbReference type="EC" id="2.4.99.28"/>
    </reaction>
</comment>
<proteinExistence type="inferred from homology"/>
<sequence>MFPFKKYSIKNYDFSLLTLVLVLSVLGIYLVRIAQEGLFLKQIMGLALGLMIVAVVSMIDYHFISQFYIVLYFINLILLVAVRLFGVEHHSSRRWLDFKVFEFQPSELTKIILIIFMARLLMIFKDKMKKFYVLLLTGVLMGIPTFLILIQTNLSTSLVILFIFAIMIFAGGLSLKVILPILLTVIPIIIGTLWGIQNNYDIFFLTDYQQNRIEAFMNPESDQSSAALYQQENSVEVIGSGKLTGKLFSEGKDAIQSDTYVPISESDFIFSVAGESLGFIGGLVIIMLLSIIIFKCLIIASHAPDRLGRLIAIGISAMFVFQMFVNIGVATKLLPNTGIPLPFVSYGLSSMMSSMIAIGIIININLQRKFRRG</sequence>
<evidence type="ECO:0000256" key="10">
    <source>
        <dbReference type="ARBA" id="ARBA00033270"/>
    </source>
</evidence>
<evidence type="ECO:0000313" key="18">
    <source>
        <dbReference type="EMBL" id="BCJ99744.1"/>
    </source>
</evidence>
<evidence type="ECO:0000256" key="14">
    <source>
        <dbReference type="ARBA" id="ARBA00044770"/>
    </source>
</evidence>
<protein>
    <recommendedName>
        <fullName evidence="12">Probable peptidoglycan glycosyltransferase FtsW</fullName>
        <ecNumber evidence="14">2.4.99.28</ecNumber>
    </recommendedName>
    <alternativeName>
        <fullName evidence="13">Cell division protein FtsW</fullName>
    </alternativeName>
    <alternativeName>
        <fullName evidence="10">Cell wall polymerase</fullName>
    </alternativeName>
    <alternativeName>
        <fullName evidence="9">Peptidoglycan polymerase</fullName>
    </alternativeName>
</protein>
<evidence type="ECO:0000256" key="6">
    <source>
        <dbReference type="ARBA" id="ARBA00022984"/>
    </source>
</evidence>
<feature type="transmembrane region" description="Helical" evidence="17">
    <location>
        <begin position="178"/>
        <end position="196"/>
    </location>
</feature>
<dbReference type="GO" id="GO:0015648">
    <property type="term" value="F:lipid-linked peptidoglycan transporter activity"/>
    <property type="evidence" value="ECO:0007669"/>
    <property type="project" value="TreeGrafter"/>
</dbReference>
<keyword evidence="8 17" id="KW-0472">Membrane</keyword>
<evidence type="ECO:0000256" key="5">
    <source>
        <dbReference type="ARBA" id="ARBA00022960"/>
    </source>
</evidence>
<evidence type="ECO:0000256" key="11">
    <source>
        <dbReference type="ARBA" id="ARBA00038053"/>
    </source>
</evidence>
<keyword evidence="3" id="KW-0808">Transferase</keyword>
<evidence type="ECO:0000256" key="13">
    <source>
        <dbReference type="ARBA" id="ARBA00041418"/>
    </source>
</evidence>
<dbReference type="EMBL" id="AP023368">
    <property type="protein sequence ID" value="BCJ99744.1"/>
    <property type="molecule type" value="Genomic_DNA"/>
</dbReference>
<evidence type="ECO:0000256" key="7">
    <source>
        <dbReference type="ARBA" id="ARBA00022989"/>
    </source>
</evidence>
<dbReference type="PANTHER" id="PTHR30474:SF2">
    <property type="entry name" value="PEPTIDOGLYCAN GLYCOSYLTRANSFERASE FTSW-RELATED"/>
    <property type="match status" value="1"/>
</dbReference>
<organism evidence="18 19">
    <name type="scientific">Anaerocolumna chitinilytica</name>
    <dbReference type="NCBI Taxonomy" id="1727145"/>
    <lineage>
        <taxon>Bacteria</taxon>
        <taxon>Bacillati</taxon>
        <taxon>Bacillota</taxon>
        <taxon>Clostridia</taxon>
        <taxon>Lachnospirales</taxon>
        <taxon>Lachnospiraceae</taxon>
        <taxon>Anaerocolumna</taxon>
    </lineage>
</organism>
<dbReference type="EC" id="2.4.99.28" evidence="14"/>
<dbReference type="GO" id="GO:0008360">
    <property type="term" value="P:regulation of cell shape"/>
    <property type="evidence" value="ECO:0007669"/>
    <property type="project" value="UniProtKB-KW"/>
</dbReference>
<name>A0A7I8DR03_9FIRM</name>
<keyword evidence="19" id="KW-1185">Reference proteome</keyword>
<keyword evidence="4 17" id="KW-0812">Transmembrane</keyword>
<evidence type="ECO:0000256" key="16">
    <source>
        <dbReference type="ARBA" id="ARBA00049966"/>
    </source>
</evidence>
<evidence type="ECO:0000256" key="8">
    <source>
        <dbReference type="ARBA" id="ARBA00023136"/>
    </source>
</evidence>
<dbReference type="GO" id="GO:0051301">
    <property type="term" value="P:cell division"/>
    <property type="evidence" value="ECO:0007669"/>
    <property type="project" value="InterPro"/>
</dbReference>
<evidence type="ECO:0000256" key="3">
    <source>
        <dbReference type="ARBA" id="ARBA00022679"/>
    </source>
</evidence>
<dbReference type="AlphaFoldDB" id="A0A7I8DR03"/>
<dbReference type="RefSeq" id="WP_185255480.1">
    <property type="nucleotide sequence ID" value="NZ_AP023368.1"/>
</dbReference>
<evidence type="ECO:0000256" key="17">
    <source>
        <dbReference type="SAM" id="Phobius"/>
    </source>
</evidence>
<evidence type="ECO:0000256" key="1">
    <source>
        <dbReference type="ARBA" id="ARBA00004141"/>
    </source>
</evidence>
<dbReference type="GO" id="GO:0009252">
    <property type="term" value="P:peptidoglycan biosynthetic process"/>
    <property type="evidence" value="ECO:0007669"/>
    <property type="project" value="UniProtKB-KW"/>
</dbReference>
<feature type="transmembrane region" description="Helical" evidence="17">
    <location>
        <begin position="12"/>
        <end position="31"/>
    </location>
</feature>
<dbReference type="GO" id="GO:0032153">
    <property type="term" value="C:cell division site"/>
    <property type="evidence" value="ECO:0007669"/>
    <property type="project" value="TreeGrafter"/>
</dbReference>
<keyword evidence="5" id="KW-0133">Cell shape</keyword>
<comment type="similarity">
    <text evidence="11">Belongs to the SEDS family. FtsW subfamily.</text>
</comment>
<feature type="transmembrane region" description="Helical" evidence="17">
    <location>
        <begin position="156"/>
        <end position="173"/>
    </location>
</feature>
<dbReference type="InterPro" id="IPR001182">
    <property type="entry name" value="FtsW/RodA"/>
</dbReference>
<comment type="subcellular location">
    <subcellularLocation>
        <location evidence="1">Membrane</location>
        <topology evidence="1">Multi-pass membrane protein</topology>
    </subcellularLocation>
</comment>
<evidence type="ECO:0000256" key="12">
    <source>
        <dbReference type="ARBA" id="ARBA00041185"/>
    </source>
</evidence>
<comment type="function">
    <text evidence="16">Peptidoglycan polymerase that is essential for cell division.</text>
</comment>
<evidence type="ECO:0000256" key="15">
    <source>
        <dbReference type="ARBA" id="ARBA00049902"/>
    </source>
</evidence>
<feature type="transmembrane region" description="Helical" evidence="17">
    <location>
        <begin position="277"/>
        <end position="298"/>
    </location>
</feature>
<reference evidence="18 19" key="2">
    <citation type="submission" date="2020-08" db="EMBL/GenBank/DDBJ databases">
        <authorList>
            <person name="Ueki A."/>
            <person name="Tonouchi A."/>
        </authorList>
    </citation>
    <scope>NUCLEOTIDE SEQUENCE [LARGE SCALE GENOMIC DNA]</scope>
    <source>
        <strain evidence="18 19">CTTW</strain>
    </source>
</reference>
<evidence type="ECO:0000313" key="19">
    <source>
        <dbReference type="Proteomes" id="UP000515703"/>
    </source>
</evidence>
<feature type="transmembrane region" description="Helical" evidence="17">
    <location>
        <begin position="43"/>
        <end position="61"/>
    </location>
</feature>
<reference evidence="18 19" key="1">
    <citation type="submission" date="2020-08" db="EMBL/GenBank/DDBJ databases">
        <title>Draft genome sequencing of an Anaerocolumna strain isolated from anoxic soil subjected to BSD treatment.</title>
        <authorList>
            <person name="Uek A."/>
            <person name="Tonouchi A."/>
        </authorList>
    </citation>
    <scope>NUCLEOTIDE SEQUENCE [LARGE SCALE GENOMIC DNA]</scope>
    <source>
        <strain evidence="18 19">CTTW</strain>
    </source>
</reference>
<gene>
    <name evidence="18" type="ORF">bsdcttw_27850</name>
</gene>
<dbReference type="Proteomes" id="UP000515703">
    <property type="component" value="Chromosome"/>
</dbReference>
<evidence type="ECO:0000256" key="2">
    <source>
        <dbReference type="ARBA" id="ARBA00022676"/>
    </source>
</evidence>
<feature type="transmembrane region" description="Helical" evidence="17">
    <location>
        <begin position="68"/>
        <end position="87"/>
    </location>
</feature>
<dbReference type="PANTHER" id="PTHR30474">
    <property type="entry name" value="CELL CYCLE PROTEIN"/>
    <property type="match status" value="1"/>
</dbReference>
<evidence type="ECO:0000256" key="4">
    <source>
        <dbReference type="ARBA" id="ARBA00022692"/>
    </source>
</evidence>